<dbReference type="InterPro" id="IPR013216">
    <property type="entry name" value="Methyltransf_11"/>
</dbReference>
<keyword evidence="2" id="KW-0489">Methyltransferase</keyword>
<dbReference type="Gene3D" id="3.40.50.150">
    <property type="entry name" value="Vaccinia Virus protein VP39"/>
    <property type="match status" value="1"/>
</dbReference>
<evidence type="ECO:0000313" key="3">
    <source>
        <dbReference type="Proteomes" id="UP000238523"/>
    </source>
</evidence>
<evidence type="ECO:0000313" key="2">
    <source>
        <dbReference type="EMBL" id="AUW43136.1"/>
    </source>
</evidence>
<dbReference type="RefSeq" id="WP_105006519.1">
    <property type="nucleotide sequence ID" value="NZ_CP025012.1"/>
</dbReference>
<dbReference type="EMBL" id="CP025012">
    <property type="protein sequence ID" value="AUW43136.1"/>
    <property type="molecule type" value="Genomic_DNA"/>
</dbReference>
<dbReference type="CDD" id="cd02440">
    <property type="entry name" value="AdoMet_MTases"/>
    <property type="match status" value="1"/>
</dbReference>
<dbReference type="Pfam" id="PF08241">
    <property type="entry name" value="Methyltransf_11"/>
    <property type="match status" value="1"/>
</dbReference>
<accession>A0A2K9Z4I5</accession>
<feature type="domain" description="Methyltransferase type 11" evidence="1">
    <location>
        <begin position="41"/>
        <end position="134"/>
    </location>
</feature>
<dbReference type="GO" id="GO:0032259">
    <property type="term" value="P:methylation"/>
    <property type="evidence" value="ECO:0007669"/>
    <property type="project" value="UniProtKB-KW"/>
</dbReference>
<sequence length="265" mass="28861">MPSTFVAKGAEAYEASMGRWSRWLAAPFLDFAGVPSGGRVLDAGCGTGSLTLALSAHPELEAVEALDFEENFVAALRSRTDDARIRAQQGDVCALPFESQTFDAAYSLLVLHFVSDAHKAAREMRRVLRSGAVAAAAVWSYDGMPSWRLFWDTILILEPEAAGNGAPSGRRPLTAEGELRELFETAGFKDIAETTLAISMDYANFEDFWLPKLYGQGTFAAFFDGLPAARRERLRDAMRAAYLTGEREDGPRGFESVAFAVRGTA</sequence>
<protein>
    <submittedName>
        <fullName evidence="2">Ubiquinone/menaquinone biosynthesis C-methylase UbiE</fullName>
    </submittedName>
</protein>
<dbReference type="PANTHER" id="PTHR43591:SF24">
    <property type="entry name" value="2-METHOXY-6-POLYPRENYL-1,4-BENZOQUINOL METHYLASE, MITOCHONDRIAL"/>
    <property type="match status" value="1"/>
</dbReference>
<keyword evidence="2" id="KW-0808">Transferase</keyword>
<dbReference type="InterPro" id="IPR029063">
    <property type="entry name" value="SAM-dependent_MTases_sf"/>
</dbReference>
<organism evidence="2 3">
    <name type="scientific">Rhizobium leguminosarum</name>
    <dbReference type="NCBI Taxonomy" id="384"/>
    <lineage>
        <taxon>Bacteria</taxon>
        <taxon>Pseudomonadati</taxon>
        <taxon>Pseudomonadota</taxon>
        <taxon>Alphaproteobacteria</taxon>
        <taxon>Hyphomicrobiales</taxon>
        <taxon>Rhizobiaceae</taxon>
        <taxon>Rhizobium/Agrobacterium group</taxon>
        <taxon>Rhizobium</taxon>
    </lineage>
</organism>
<dbReference type="AlphaFoldDB" id="A0A2K9Z4I5"/>
<dbReference type="Proteomes" id="UP000238523">
    <property type="component" value="Chromosome"/>
</dbReference>
<evidence type="ECO:0000259" key="1">
    <source>
        <dbReference type="Pfam" id="PF08241"/>
    </source>
</evidence>
<name>A0A2K9Z4I5_RHILE</name>
<dbReference type="GO" id="GO:0008757">
    <property type="term" value="F:S-adenosylmethionine-dependent methyltransferase activity"/>
    <property type="evidence" value="ECO:0007669"/>
    <property type="project" value="InterPro"/>
</dbReference>
<dbReference type="PANTHER" id="PTHR43591">
    <property type="entry name" value="METHYLTRANSFERASE"/>
    <property type="match status" value="1"/>
</dbReference>
<dbReference type="SUPFAM" id="SSF53335">
    <property type="entry name" value="S-adenosyl-L-methionine-dependent methyltransferases"/>
    <property type="match status" value="1"/>
</dbReference>
<gene>
    <name evidence="2" type="ORF">CUJ84_Chr002787</name>
</gene>
<proteinExistence type="predicted"/>
<reference evidence="2 3" key="1">
    <citation type="submission" date="2017-11" db="EMBL/GenBank/DDBJ databases">
        <title>Complete genome of Rhizobium leguminosarum Norway, an ineffective micro-symbiont.</title>
        <authorList>
            <person name="Hoffrichter A."/>
            <person name="Liang J."/>
            <person name="Brachmann A."/>
            <person name="Marin M."/>
        </authorList>
    </citation>
    <scope>NUCLEOTIDE SEQUENCE [LARGE SCALE GENOMIC DNA]</scope>
    <source>
        <strain evidence="2 3">Norway</strain>
    </source>
</reference>
<keyword evidence="2" id="KW-0830">Ubiquinone</keyword>